<proteinExistence type="predicted"/>
<dbReference type="AlphaFoldDB" id="A0A9P5S8B2"/>
<organism evidence="1 2">
    <name type="scientific">Linnemannia schmuckeri</name>
    <dbReference type="NCBI Taxonomy" id="64567"/>
    <lineage>
        <taxon>Eukaryota</taxon>
        <taxon>Fungi</taxon>
        <taxon>Fungi incertae sedis</taxon>
        <taxon>Mucoromycota</taxon>
        <taxon>Mortierellomycotina</taxon>
        <taxon>Mortierellomycetes</taxon>
        <taxon>Mortierellales</taxon>
        <taxon>Mortierellaceae</taxon>
        <taxon>Linnemannia</taxon>
    </lineage>
</organism>
<reference evidence="1" key="1">
    <citation type="journal article" date="2020" name="Fungal Divers.">
        <title>Resolving the Mortierellaceae phylogeny through synthesis of multi-gene phylogenetics and phylogenomics.</title>
        <authorList>
            <person name="Vandepol N."/>
            <person name="Liber J."/>
            <person name="Desiro A."/>
            <person name="Na H."/>
            <person name="Kennedy M."/>
            <person name="Barry K."/>
            <person name="Grigoriev I.V."/>
            <person name="Miller A.N."/>
            <person name="O'Donnell K."/>
            <person name="Stajich J.E."/>
            <person name="Bonito G."/>
        </authorList>
    </citation>
    <scope>NUCLEOTIDE SEQUENCE</scope>
    <source>
        <strain evidence="1">NRRL 6426</strain>
    </source>
</reference>
<protein>
    <submittedName>
        <fullName evidence="1">Uncharacterized protein</fullName>
    </submittedName>
</protein>
<name>A0A9P5S8B2_9FUNG</name>
<keyword evidence="2" id="KW-1185">Reference proteome</keyword>
<dbReference type="OrthoDB" id="2432435at2759"/>
<sequence>MKDTSSRDQPSSSTDMGISSWNVVDLEALSGSGDCGSSSCSPCRKRYQGYIDGVKSISESTMKAMDMSIAFLEQKVDGDEPGSDMTVNTQEGKYMLKGLVALEGVDHRRLDSFLRNNDADKILGNLYRITTDTGHINGGIYDPQLGKIMVTVRSSSVAKDFFSRLSKQTPAANGLKVVLDWSFGSLNLVMLVDKTAQSNVQNLKLDLKEFVTYNPGAIGFQFRPGKGKYHSLLGFLSNIKIKGLTFANVGLIGPRASSLPTNQGPSILQSFHYSGLIRAVDDSRLAGIITHCPQLIDLILSWIAWNSSETVPKVDHATGTMAKLETLYRNCISKESLPTADVYNAASYGATPLRELVDHGMPFSLSPSGLLEKAILRSSHTLEALLLYSWVVENRILDLTRFFIPSPRTQADRLPFTRLTHLHLFIDMTSASLEQMASILSRIALVHLGVTKSTGGLLSHVNLNVLKSLYIKDTRDNSLKSFYWSVFRSLTCQIDTLRLTGVSMTMRLLDFHMTFSYPN</sequence>
<evidence type="ECO:0000313" key="2">
    <source>
        <dbReference type="Proteomes" id="UP000748756"/>
    </source>
</evidence>
<dbReference type="EMBL" id="JAAAUQ010000044">
    <property type="protein sequence ID" value="KAF9155946.1"/>
    <property type="molecule type" value="Genomic_DNA"/>
</dbReference>
<dbReference type="Proteomes" id="UP000748756">
    <property type="component" value="Unassembled WGS sequence"/>
</dbReference>
<evidence type="ECO:0000313" key="1">
    <source>
        <dbReference type="EMBL" id="KAF9155946.1"/>
    </source>
</evidence>
<comment type="caution">
    <text evidence="1">The sequence shown here is derived from an EMBL/GenBank/DDBJ whole genome shotgun (WGS) entry which is preliminary data.</text>
</comment>
<gene>
    <name evidence="1" type="ORF">BG015_007977</name>
</gene>
<accession>A0A9P5S8B2</accession>